<dbReference type="GeneID" id="85463855"/>
<reference evidence="1" key="1">
    <citation type="submission" date="2021-06" db="EMBL/GenBank/DDBJ databases">
        <title>Comparative genomics, transcriptomics and evolutionary studies reveal genomic signatures of adaptation to plant cell wall in hemibiotrophic fungi.</title>
        <authorList>
            <consortium name="DOE Joint Genome Institute"/>
            <person name="Baroncelli R."/>
            <person name="Diaz J.F."/>
            <person name="Benocci T."/>
            <person name="Peng M."/>
            <person name="Battaglia E."/>
            <person name="Haridas S."/>
            <person name="Andreopoulos W."/>
            <person name="Labutti K."/>
            <person name="Pangilinan J."/>
            <person name="Floch G.L."/>
            <person name="Makela M.R."/>
            <person name="Henrissat B."/>
            <person name="Grigoriev I.V."/>
            <person name="Crouch J.A."/>
            <person name="De Vries R.P."/>
            <person name="Sukno S.A."/>
            <person name="Thon M.R."/>
        </authorList>
    </citation>
    <scope>NUCLEOTIDE SEQUENCE</scope>
    <source>
        <strain evidence="1">CBS 193.32</strain>
    </source>
</reference>
<dbReference type="RefSeq" id="XP_060431636.1">
    <property type="nucleotide sequence ID" value="XM_060579329.1"/>
</dbReference>
<comment type="caution">
    <text evidence="1">The sequence shown here is derived from an EMBL/GenBank/DDBJ whole genome shotgun (WGS) entry which is preliminary data.</text>
</comment>
<evidence type="ECO:0000313" key="2">
    <source>
        <dbReference type="Proteomes" id="UP001224890"/>
    </source>
</evidence>
<dbReference type="EMBL" id="JAHMHR010000013">
    <property type="protein sequence ID" value="KAK1687941.1"/>
    <property type="molecule type" value="Genomic_DNA"/>
</dbReference>
<protein>
    <submittedName>
        <fullName evidence="1">Uncharacterized protein</fullName>
    </submittedName>
</protein>
<accession>A0AAJ0EXS0</accession>
<dbReference type="AlphaFoldDB" id="A0AAJ0EXS0"/>
<keyword evidence="2" id="KW-1185">Reference proteome</keyword>
<name>A0AAJ0EXS0_9PEZI</name>
<gene>
    <name evidence="1" type="ORF">BDP55DRAFT_72763</name>
</gene>
<evidence type="ECO:0000313" key="1">
    <source>
        <dbReference type="EMBL" id="KAK1687941.1"/>
    </source>
</evidence>
<sequence length="105" mass="11507">MGLGGHGLGCKCTLHFHCRSILVSVRLCLLSIWRLAVPSVLSLSLSVYLNLDFSLSLHGVSTCRIPHPSPPGYLIGAPPPFRGYFVLRTPRPFIYILLCPPTSHP</sequence>
<proteinExistence type="predicted"/>
<organism evidence="1 2">
    <name type="scientific">Colletotrichum godetiae</name>
    <dbReference type="NCBI Taxonomy" id="1209918"/>
    <lineage>
        <taxon>Eukaryota</taxon>
        <taxon>Fungi</taxon>
        <taxon>Dikarya</taxon>
        <taxon>Ascomycota</taxon>
        <taxon>Pezizomycotina</taxon>
        <taxon>Sordariomycetes</taxon>
        <taxon>Hypocreomycetidae</taxon>
        <taxon>Glomerellales</taxon>
        <taxon>Glomerellaceae</taxon>
        <taxon>Colletotrichum</taxon>
        <taxon>Colletotrichum acutatum species complex</taxon>
    </lineage>
</organism>
<dbReference type="Proteomes" id="UP001224890">
    <property type="component" value="Unassembled WGS sequence"/>
</dbReference>